<reference evidence="2 3" key="1">
    <citation type="submission" date="2018-10" db="EMBL/GenBank/DDBJ databases">
        <title>Genome assembly for a Yunnan-Guizhou Plateau 3E fish, Anabarilius grahami (Regan), and its evolutionary and genetic applications.</title>
        <authorList>
            <person name="Jiang W."/>
        </authorList>
    </citation>
    <scope>NUCLEOTIDE SEQUENCE [LARGE SCALE GENOMIC DNA]</scope>
    <source>
        <strain evidence="2">AG-KIZ</strain>
        <tissue evidence="2">Muscle</tissue>
    </source>
</reference>
<protein>
    <submittedName>
        <fullName evidence="2">Uncharacterized protein</fullName>
    </submittedName>
</protein>
<organism evidence="2 3">
    <name type="scientific">Anabarilius grahami</name>
    <name type="common">Kanglang fish</name>
    <name type="synonym">Barilius grahami</name>
    <dbReference type="NCBI Taxonomy" id="495550"/>
    <lineage>
        <taxon>Eukaryota</taxon>
        <taxon>Metazoa</taxon>
        <taxon>Chordata</taxon>
        <taxon>Craniata</taxon>
        <taxon>Vertebrata</taxon>
        <taxon>Euteleostomi</taxon>
        <taxon>Actinopterygii</taxon>
        <taxon>Neopterygii</taxon>
        <taxon>Teleostei</taxon>
        <taxon>Ostariophysi</taxon>
        <taxon>Cypriniformes</taxon>
        <taxon>Xenocyprididae</taxon>
        <taxon>Xenocypridinae</taxon>
        <taxon>Xenocypridinae incertae sedis</taxon>
        <taxon>Anabarilius</taxon>
    </lineage>
</organism>
<feature type="region of interest" description="Disordered" evidence="1">
    <location>
        <begin position="136"/>
        <end position="155"/>
    </location>
</feature>
<accession>A0A3N0Z1V0</accession>
<comment type="caution">
    <text evidence="2">The sequence shown here is derived from an EMBL/GenBank/DDBJ whole genome shotgun (WGS) entry which is preliminary data.</text>
</comment>
<keyword evidence="3" id="KW-1185">Reference proteome</keyword>
<name>A0A3N0Z1V0_ANAGA</name>
<sequence length="244" mass="26965">MQSTTDSGWEFVGQIAAAAQSRHDLFTFTDRFCRHVQTSSLDDEKIKNLYKIGANFIDPRELPDLTGLDWEEAIYQCLESFVPPSAFLPVQASLPKMAAASASRRKMAATPEPHRKMAANPESLFKTCTALETRSVGLHRPGDPVGRPAPPWRPGRSACTALETRSVGLHRPGSPVTSPGHPPSLPVIYQRREDTPTGRGEYSHRLYHLTRTPFPSIPLVPHLPSLNHLHLKAITLVGTLQHTT</sequence>
<dbReference type="AlphaFoldDB" id="A0A3N0Z1V0"/>
<gene>
    <name evidence="2" type="ORF">DPX16_8617</name>
</gene>
<dbReference type="EMBL" id="RJVU01017170">
    <property type="protein sequence ID" value="ROL52213.1"/>
    <property type="molecule type" value="Genomic_DNA"/>
</dbReference>
<evidence type="ECO:0000313" key="2">
    <source>
        <dbReference type="EMBL" id="ROL52213.1"/>
    </source>
</evidence>
<evidence type="ECO:0000313" key="3">
    <source>
        <dbReference type="Proteomes" id="UP000281406"/>
    </source>
</evidence>
<dbReference type="Proteomes" id="UP000281406">
    <property type="component" value="Unassembled WGS sequence"/>
</dbReference>
<evidence type="ECO:0000256" key="1">
    <source>
        <dbReference type="SAM" id="MobiDB-lite"/>
    </source>
</evidence>
<proteinExistence type="predicted"/>